<evidence type="ECO:0000313" key="1">
    <source>
        <dbReference type="EMBL" id="AEP00088.1"/>
    </source>
</evidence>
<protein>
    <submittedName>
        <fullName evidence="1">Uncharacterized protein</fullName>
    </submittedName>
</protein>
<dbReference type="HOGENOM" id="CLU_199182_0_0_9"/>
<sequence>MPRSKTFIKSIKVDEAQRAHCCQHIPSHRILRGEKRLKLKVGRTYEHFCPVCALKIIEADIQRLQNIKEQLLQQS</sequence>
<dbReference type="EMBL" id="CP003056">
    <property type="protein sequence ID" value="AEP00088.1"/>
    <property type="molecule type" value="Genomic_DNA"/>
</dbReference>
<dbReference type="Proteomes" id="UP000009283">
    <property type="component" value="Chromosome"/>
</dbReference>
<reference evidence="1 2" key="1">
    <citation type="journal article" date="2011" name="Stand. Genomic Sci.">
        <title>Complete Genome Sequence of a thermotolerant sporogenic lactic acid bacterium, Bacillus coagulans strain 36D1.</title>
        <authorList>
            <person name="Rhee M.S."/>
            <person name="Moritz B.E."/>
            <person name="Xie G."/>
            <person name="Glavina Del Rio T."/>
            <person name="Dalin E."/>
            <person name="Tice H."/>
            <person name="Bruce D."/>
            <person name="Goodwin L."/>
            <person name="Chertkov O."/>
            <person name="Brettin T."/>
            <person name="Han C."/>
            <person name="Detter C."/>
            <person name="Pitluck S."/>
            <person name="Land M.L."/>
            <person name="Patel M."/>
            <person name="Ou M."/>
            <person name="Harbrucker R."/>
            <person name="Ingram L.O."/>
            <person name="Shanmugam K.T."/>
        </authorList>
    </citation>
    <scope>NUCLEOTIDE SEQUENCE [LARGE SCALE GENOMIC DNA]</scope>
    <source>
        <strain evidence="1 2">36D1</strain>
    </source>
</reference>
<accession>G2TR12</accession>
<name>G2TR12_HEYCO</name>
<proteinExistence type="predicted"/>
<organism evidence="1 2">
    <name type="scientific">Heyndrickxia coagulans 36D1</name>
    <dbReference type="NCBI Taxonomy" id="345219"/>
    <lineage>
        <taxon>Bacteria</taxon>
        <taxon>Bacillati</taxon>
        <taxon>Bacillota</taxon>
        <taxon>Bacilli</taxon>
        <taxon>Bacillales</taxon>
        <taxon>Bacillaceae</taxon>
        <taxon>Heyndrickxia</taxon>
    </lineage>
</organism>
<dbReference type="KEGG" id="bag:Bcoa_0870"/>
<evidence type="ECO:0000313" key="2">
    <source>
        <dbReference type="Proteomes" id="UP000009283"/>
    </source>
</evidence>
<dbReference type="AlphaFoldDB" id="G2TR12"/>
<gene>
    <name evidence="1" type="ORF">Bcoa_0870</name>
</gene>